<gene>
    <name evidence="4" type="ORF">H0194_07045</name>
</gene>
<dbReference type="PROSITE" id="PS51318">
    <property type="entry name" value="TAT"/>
    <property type="match status" value="1"/>
</dbReference>
<protein>
    <submittedName>
        <fullName evidence="4">Alkaline phosphatase D family protein</fullName>
    </submittedName>
</protein>
<feature type="domain" description="PhoD-like phosphatase metallophosphatase" evidence="2">
    <location>
        <begin position="161"/>
        <end position="523"/>
    </location>
</feature>
<dbReference type="InterPro" id="IPR038607">
    <property type="entry name" value="PhoD-like_sf"/>
</dbReference>
<proteinExistence type="predicted"/>
<dbReference type="PANTHER" id="PTHR43606">
    <property type="entry name" value="PHOSPHATASE, PUTATIVE (AFU_ORTHOLOGUE AFUA_6G08710)-RELATED"/>
    <property type="match status" value="1"/>
</dbReference>
<evidence type="ECO:0000259" key="3">
    <source>
        <dbReference type="Pfam" id="PF16655"/>
    </source>
</evidence>
<dbReference type="Gene3D" id="3.60.21.70">
    <property type="entry name" value="PhoD-like phosphatase"/>
    <property type="match status" value="1"/>
</dbReference>
<feature type="chain" id="PRO_5029022551" evidence="1">
    <location>
        <begin position="22"/>
        <end position="552"/>
    </location>
</feature>
<evidence type="ECO:0000313" key="4">
    <source>
        <dbReference type="EMBL" id="QNE88843.1"/>
    </source>
</evidence>
<name>A0A7G7CMM7_9CORY</name>
<dbReference type="InterPro" id="IPR018946">
    <property type="entry name" value="PhoD-like_MPP"/>
</dbReference>
<dbReference type="InterPro" id="IPR052900">
    <property type="entry name" value="Phospholipid_Metab_Enz"/>
</dbReference>
<organism evidence="4 5">
    <name type="scientific">Corynebacterium incognita</name>
    <dbReference type="NCBI Taxonomy" id="2754725"/>
    <lineage>
        <taxon>Bacteria</taxon>
        <taxon>Bacillati</taxon>
        <taxon>Actinomycetota</taxon>
        <taxon>Actinomycetes</taxon>
        <taxon>Mycobacteriales</taxon>
        <taxon>Corynebacteriaceae</taxon>
        <taxon>Corynebacterium</taxon>
    </lineage>
</organism>
<keyword evidence="1" id="KW-0732">Signal</keyword>
<feature type="domain" description="Phospholipase D N-terminal" evidence="3">
    <location>
        <begin position="47"/>
        <end position="148"/>
    </location>
</feature>
<dbReference type="InterPro" id="IPR032093">
    <property type="entry name" value="PhoD_N"/>
</dbReference>
<dbReference type="InterPro" id="IPR029052">
    <property type="entry name" value="Metallo-depent_PP-like"/>
</dbReference>
<evidence type="ECO:0000259" key="2">
    <source>
        <dbReference type="Pfam" id="PF09423"/>
    </source>
</evidence>
<reference evidence="4 5" key="1">
    <citation type="submission" date="2020-07" db="EMBL/GenBank/DDBJ databases">
        <title>Complete genome and description of Corynebacterium incognita strain Marseille-Q3630 sp. nov.</title>
        <authorList>
            <person name="Boxberger M."/>
        </authorList>
    </citation>
    <scope>NUCLEOTIDE SEQUENCE [LARGE SCALE GENOMIC DNA]</scope>
    <source>
        <strain evidence="4 5">Marseille-Q3630</strain>
    </source>
</reference>
<dbReference type="SUPFAM" id="SSF56300">
    <property type="entry name" value="Metallo-dependent phosphatases"/>
    <property type="match status" value="1"/>
</dbReference>
<dbReference type="Pfam" id="PF16655">
    <property type="entry name" value="PhoD_N"/>
    <property type="match status" value="1"/>
</dbReference>
<dbReference type="CDD" id="cd07389">
    <property type="entry name" value="MPP_PhoD"/>
    <property type="match status" value="1"/>
</dbReference>
<dbReference type="Pfam" id="PF09423">
    <property type="entry name" value="PhoD"/>
    <property type="match status" value="1"/>
</dbReference>
<evidence type="ECO:0000313" key="5">
    <source>
        <dbReference type="Proteomes" id="UP000515743"/>
    </source>
</evidence>
<dbReference type="Proteomes" id="UP000515743">
    <property type="component" value="Chromosome"/>
</dbReference>
<dbReference type="KEGG" id="cik:H0194_07045"/>
<dbReference type="PANTHER" id="PTHR43606:SF2">
    <property type="entry name" value="ALKALINE PHOSPHATASE FAMILY PROTEIN (AFU_ORTHOLOGUE AFUA_5G03860)"/>
    <property type="match status" value="1"/>
</dbReference>
<dbReference type="Gene3D" id="2.60.40.380">
    <property type="entry name" value="Purple acid phosphatase-like, N-terminal"/>
    <property type="match status" value="1"/>
</dbReference>
<dbReference type="AlphaFoldDB" id="A0A7G7CMM7"/>
<dbReference type="EMBL" id="CP059404">
    <property type="protein sequence ID" value="QNE88843.1"/>
    <property type="molecule type" value="Genomic_DNA"/>
</dbReference>
<accession>A0A7G7CMM7</accession>
<dbReference type="InterPro" id="IPR006311">
    <property type="entry name" value="TAT_signal"/>
</dbReference>
<feature type="signal peptide" evidence="1">
    <location>
        <begin position="1"/>
        <end position="21"/>
    </location>
</feature>
<sequence length="552" mass="60507">MSHELSRRSLLRGLAATTATAATTAVALPAAATGAQSQPAGDLPFLHGVASGDPLPTSVILWTRVTPDRDALPGSTLGAATAVRWELAADRAFTAVAASGEATTSAESDHTLHIDAGGLRPGTEYYYRFTVTDGPHAGAVSPVGRTKTAPAKDADVDKLNFALASCANWEAGYFSAYRHMADHGADLDFVAFLGDYIYEYGTGEYAGKHGVVRACHPEREILTLEDYRIRYGQYRTDQNLQDAHAAAPWIVMWDDHETANNSWRGGAENHGSGEGPWDARRAAAMQAYFEWQPMRRTTASEQGRLYRTFTFGNLAELTMMDLRTYRDAETSTANFGDPDRTMLGAEQFNWVGATVGRSTARWNLLGNSVMVSPFKLLTLPDTPDNRDANEALAFLKQQASGVALNSDQWDGYDAERDRLLKLLADHGSNVLFLTGDIHSEWANSLYHGRKEIGLELVCTSVTSPNVDDLLTQRTGIEHTPNNGTSRLVERLLRDANPWVKHLDFDAHGYTRATLRRDEVRADFVRVANVEHKESVTQVAVTKTWRAGEGFVG</sequence>
<keyword evidence="5" id="KW-1185">Reference proteome</keyword>
<dbReference type="RefSeq" id="WP_185175232.1">
    <property type="nucleotide sequence ID" value="NZ_CP059404.1"/>
</dbReference>
<evidence type="ECO:0000256" key="1">
    <source>
        <dbReference type="SAM" id="SignalP"/>
    </source>
</evidence>